<gene>
    <name evidence="1" type="ORF">CCMA1212_005985</name>
</gene>
<dbReference type="EMBL" id="PPTA01000007">
    <property type="protein sequence ID" value="TFB02081.1"/>
    <property type="molecule type" value="Genomic_DNA"/>
</dbReference>
<reference evidence="1 2" key="1">
    <citation type="submission" date="2018-01" db="EMBL/GenBank/DDBJ databases">
        <title>Genome characterization of the sugarcane-associated fungus Trichoderma ghanense CCMA-1212 and their application in lignocelulose bioconversion.</title>
        <authorList>
            <person name="Steindorff A.S."/>
            <person name="Mendes T.D."/>
            <person name="Vilela E.S.D."/>
            <person name="Rodrigues D.S."/>
            <person name="Formighieri E.F."/>
            <person name="Melo I.S."/>
            <person name="Favaro L.C.L."/>
        </authorList>
    </citation>
    <scope>NUCLEOTIDE SEQUENCE [LARGE SCALE GENOMIC DNA]</scope>
    <source>
        <strain evidence="1 2">CCMA-1212</strain>
    </source>
</reference>
<accession>A0ABY2H2T0</accession>
<sequence>MPASTYQPTANNTVEPLFAALPVLPHIDKLRGYVNYDSWRLLIMANARALKLASHLDGSAKRSSLRPGAREAHATAESCARVLILGSIAPELLPVLLERGLQDNTSAADLMMWLHSTASPREAAEEAHNDLAKLMRIDRKDFPSMEAYSKEALNLWARISDCWPNSAMVIAAMSILEGMRPYNENAYLGWKHFVIDTKGMFSQQSLLDLALALRDGPDDQNTSSSFQVMDMISEEEEKTDASQSTTGR</sequence>
<dbReference type="Proteomes" id="UP001642720">
    <property type="component" value="Unassembled WGS sequence"/>
</dbReference>
<name>A0ABY2H2T0_9HYPO</name>
<evidence type="ECO:0000313" key="2">
    <source>
        <dbReference type="Proteomes" id="UP001642720"/>
    </source>
</evidence>
<proteinExistence type="predicted"/>
<evidence type="ECO:0000313" key="1">
    <source>
        <dbReference type="EMBL" id="TFB02081.1"/>
    </source>
</evidence>
<dbReference type="RefSeq" id="XP_073558282.1">
    <property type="nucleotide sequence ID" value="XM_073703226.1"/>
</dbReference>
<protein>
    <submittedName>
        <fullName evidence="1">Uncharacterized protein</fullName>
    </submittedName>
</protein>
<comment type="caution">
    <text evidence="1">The sequence shown here is derived from an EMBL/GenBank/DDBJ whole genome shotgun (WGS) entry which is preliminary data.</text>
</comment>
<keyword evidence="2" id="KW-1185">Reference proteome</keyword>
<dbReference type="GeneID" id="300577676"/>
<organism evidence="1 2">
    <name type="scientific">Trichoderma ghanense</name>
    <dbReference type="NCBI Taxonomy" id="65468"/>
    <lineage>
        <taxon>Eukaryota</taxon>
        <taxon>Fungi</taxon>
        <taxon>Dikarya</taxon>
        <taxon>Ascomycota</taxon>
        <taxon>Pezizomycotina</taxon>
        <taxon>Sordariomycetes</taxon>
        <taxon>Hypocreomycetidae</taxon>
        <taxon>Hypocreales</taxon>
        <taxon>Hypocreaceae</taxon>
        <taxon>Trichoderma</taxon>
    </lineage>
</organism>